<evidence type="ECO:0000313" key="2">
    <source>
        <dbReference type="Proteomes" id="UP001597343"/>
    </source>
</evidence>
<protein>
    <submittedName>
        <fullName evidence="1">Uncharacterized protein</fullName>
    </submittedName>
</protein>
<sequence>MLSGPAVSESSKLQEVIDEYLEHTLKPAVWRYYQVLDQMAKEFQYDGFLHMIDYLRRYSATSLVKEVEKFLPVGHDMFRGLKVEVPLDFSNTDTGLGAKKATDEMMPWD</sequence>
<accession>A0ABW4ZZR7</accession>
<evidence type="ECO:0000313" key="1">
    <source>
        <dbReference type="EMBL" id="MFD2171024.1"/>
    </source>
</evidence>
<proteinExistence type="predicted"/>
<organism evidence="1 2">
    <name type="scientific">Tumebacillus lipolyticus</name>
    <dbReference type="NCBI Taxonomy" id="1280370"/>
    <lineage>
        <taxon>Bacteria</taxon>
        <taxon>Bacillati</taxon>
        <taxon>Bacillota</taxon>
        <taxon>Bacilli</taxon>
        <taxon>Bacillales</taxon>
        <taxon>Alicyclobacillaceae</taxon>
        <taxon>Tumebacillus</taxon>
    </lineage>
</organism>
<dbReference type="RefSeq" id="WP_386047491.1">
    <property type="nucleotide sequence ID" value="NZ_JBHUIO010000008.1"/>
</dbReference>
<name>A0ABW4ZZR7_9BACL</name>
<dbReference type="Proteomes" id="UP001597343">
    <property type="component" value="Unassembled WGS sequence"/>
</dbReference>
<keyword evidence="2" id="KW-1185">Reference proteome</keyword>
<dbReference type="EMBL" id="JBHUIO010000008">
    <property type="protein sequence ID" value="MFD2171024.1"/>
    <property type="molecule type" value="Genomic_DNA"/>
</dbReference>
<comment type="caution">
    <text evidence="1">The sequence shown here is derived from an EMBL/GenBank/DDBJ whole genome shotgun (WGS) entry which is preliminary data.</text>
</comment>
<reference evidence="2" key="1">
    <citation type="journal article" date="2019" name="Int. J. Syst. Evol. Microbiol.">
        <title>The Global Catalogue of Microorganisms (GCM) 10K type strain sequencing project: providing services to taxonomists for standard genome sequencing and annotation.</title>
        <authorList>
            <consortium name="The Broad Institute Genomics Platform"/>
            <consortium name="The Broad Institute Genome Sequencing Center for Infectious Disease"/>
            <person name="Wu L."/>
            <person name="Ma J."/>
        </authorList>
    </citation>
    <scope>NUCLEOTIDE SEQUENCE [LARGE SCALE GENOMIC DNA]</scope>
    <source>
        <strain evidence="2">CGMCC 1.13574</strain>
    </source>
</reference>
<gene>
    <name evidence="1" type="ORF">ACFSOY_13610</name>
</gene>